<dbReference type="Proteomes" id="UP000316598">
    <property type="component" value="Unassembled WGS sequence"/>
</dbReference>
<organism evidence="2 3">
    <name type="scientific">Rubripirellula amarantea</name>
    <dbReference type="NCBI Taxonomy" id="2527999"/>
    <lineage>
        <taxon>Bacteria</taxon>
        <taxon>Pseudomonadati</taxon>
        <taxon>Planctomycetota</taxon>
        <taxon>Planctomycetia</taxon>
        <taxon>Pirellulales</taxon>
        <taxon>Pirellulaceae</taxon>
        <taxon>Rubripirellula</taxon>
    </lineage>
</organism>
<evidence type="ECO:0000313" key="2">
    <source>
        <dbReference type="EMBL" id="TWT50660.1"/>
    </source>
</evidence>
<dbReference type="Gene3D" id="3.40.50.2000">
    <property type="entry name" value="Glycogen Phosphorylase B"/>
    <property type="match status" value="2"/>
</dbReference>
<dbReference type="AlphaFoldDB" id="A0A5C5WJ47"/>
<gene>
    <name evidence="2" type="ORF">Pla22_34030</name>
</gene>
<keyword evidence="3" id="KW-1185">Reference proteome</keyword>
<name>A0A5C5WJ47_9BACT</name>
<sequence length="401" mass="44923">MIAIGAELRRRGWDVVISLAQPYAHLATEAGLIPEPVITKSRFDELLANGNVWKPIRGARTMIGEVAAEFLDLHLEVINRNHLDGETVLVSHPLDLASRIFREVHPHTPLVDVHLAPSMLRTYDDPPRMSPFWWEVTRPSWLVKFAYRMVDAVAVDPVIKPIVNKTRSTYGLNPVSRIINDWWLSPDLILAMYPRWFAPATESFEPRLVHCGFPLQDIDVSDAALPESHSESHSKSQPRSHRPIVFTAGTAHRHTRPFFDRAIEVCQRLQHPGLLVSTHAENFPTDLPDLVSTSSYVSFAKLFPTASVVVHHGGAGTTSQCLASGVPQVIRPMAFDQFDHATRIESLGVGKWLRNDRKLTETIGSLLNDKATLARCREIATRVQGDTPITNAANRIERLIK</sequence>
<reference evidence="2 3" key="1">
    <citation type="submission" date="2019-02" db="EMBL/GenBank/DDBJ databases">
        <title>Deep-cultivation of Planctomycetes and their phenomic and genomic characterization uncovers novel biology.</title>
        <authorList>
            <person name="Wiegand S."/>
            <person name="Jogler M."/>
            <person name="Boedeker C."/>
            <person name="Pinto D."/>
            <person name="Vollmers J."/>
            <person name="Rivas-Marin E."/>
            <person name="Kohn T."/>
            <person name="Peeters S.H."/>
            <person name="Heuer A."/>
            <person name="Rast P."/>
            <person name="Oberbeckmann S."/>
            <person name="Bunk B."/>
            <person name="Jeske O."/>
            <person name="Meyerdierks A."/>
            <person name="Storesund J.E."/>
            <person name="Kallscheuer N."/>
            <person name="Luecker S."/>
            <person name="Lage O.M."/>
            <person name="Pohl T."/>
            <person name="Merkel B.J."/>
            <person name="Hornburger P."/>
            <person name="Mueller R.-W."/>
            <person name="Bruemmer F."/>
            <person name="Labrenz M."/>
            <person name="Spormann A.M."/>
            <person name="Op Den Camp H."/>
            <person name="Overmann J."/>
            <person name="Amann R."/>
            <person name="Jetten M.S.M."/>
            <person name="Mascher T."/>
            <person name="Medema M.H."/>
            <person name="Devos D.P."/>
            <person name="Kaster A.-K."/>
            <person name="Ovreas L."/>
            <person name="Rohde M."/>
            <person name="Galperin M.Y."/>
            <person name="Jogler C."/>
        </authorList>
    </citation>
    <scope>NUCLEOTIDE SEQUENCE [LARGE SCALE GENOMIC DNA]</scope>
    <source>
        <strain evidence="2 3">Pla22</strain>
    </source>
</reference>
<comment type="caution">
    <text evidence="2">The sequence shown here is derived from an EMBL/GenBank/DDBJ whole genome shotgun (WGS) entry which is preliminary data.</text>
</comment>
<evidence type="ECO:0000313" key="3">
    <source>
        <dbReference type="Proteomes" id="UP000316598"/>
    </source>
</evidence>
<keyword evidence="2" id="KW-0808">Transferase</keyword>
<dbReference type="EMBL" id="SJPI01000002">
    <property type="protein sequence ID" value="TWT50660.1"/>
    <property type="molecule type" value="Genomic_DNA"/>
</dbReference>
<proteinExistence type="predicted"/>
<dbReference type="PANTHER" id="PTHR48050">
    <property type="entry name" value="STEROL 3-BETA-GLUCOSYLTRANSFERASE"/>
    <property type="match status" value="1"/>
</dbReference>
<keyword evidence="2" id="KW-0328">Glycosyltransferase</keyword>
<dbReference type="Pfam" id="PF06722">
    <property type="entry name" value="EryCIII-like_C"/>
    <property type="match status" value="1"/>
</dbReference>
<dbReference type="GO" id="GO:0016757">
    <property type="term" value="F:glycosyltransferase activity"/>
    <property type="evidence" value="ECO:0007669"/>
    <property type="project" value="UniProtKB-KW"/>
</dbReference>
<dbReference type="InterPro" id="IPR010610">
    <property type="entry name" value="EryCIII-like_C"/>
</dbReference>
<dbReference type="EC" id="2.4.1.-" evidence="2"/>
<feature type="domain" description="Erythromycin biosynthesis protein CIII-like C-terminal" evidence="1">
    <location>
        <begin position="285"/>
        <end position="383"/>
    </location>
</feature>
<protein>
    <submittedName>
        <fullName evidence="2">MurG-like transferase</fullName>
        <ecNumber evidence="2">2.4.1.-</ecNumber>
    </submittedName>
</protein>
<evidence type="ECO:0000259" key="1">
    <source>
        <dbReference type="Pfam" id="PF06722"/>
    </source>
</evidence>
<dbReference type="InterPro" id="IPR050426">
    <property type="entry name" value="Glycosyltransferase_28"/>
</dbReference>
<accession>A0A5C5WJ47</accession>
<dbReference type="PANTHER" id="PTHR48050:SF13">
    <property type="entry name" value="STEROL 3-BETA-GLUCOSYLTRANSFERASE UGT80A2"/>
    <property type="match status" value="1"/>
</dbReference>
<dbReference type="SUPFAM" id="SSF53756">
    <property type="entry name" value="UDP-Glycosyltransferase/glycogen phosphorylase"/>
    <property type="match status" value="1"/>
</dbReference>